<evidence type="ECO:0000259" key="7">
    <source>
        <dbReference type="PROSITE" id="PS50043"/>
    </source>
</evidence>
<evidence type="ECO:0000313" key="9">
    <source>
        <dbReference type="EMBL" id="AVY95417.1"/>
    </source>
</evidence>
<feature type="domain" description="HTH luxR-type" evidence="7">
    <location>
        <begin position="132"/>
        <end position="197"/>
    </location>
</feature>
<dbReference type="PROSITE" id="PS00622">
    <property type="entry name" value="HTH_LUXR_1"/>
    <property type="match status" value="1"/>
</dbReference>
<evidence type="ECO:0000256" key="2">
    <source>
        <dbReference type="ARBA" id="ARBA00023012"/>
    </source>
</evidence>
<evidence type="ECO:0000256" key="4">
    <source>
        <dbReference type="ARBA" id="ARBA00023125"/>
    </source>
</evidence>
<keyword evidence="1 6" id="KW-0597">Phosphoprotein</keyword>
<dbReference type="PROSITE" id="PS50110">
    <property type="entry name" value="RESPONSE_REGULATORY"/>
    <property type="match status" value="1"/>
</dbReference>
<dbReference type="EMBL" id="CP028519">
    <property type="protein sequence ID" value="AVY95417.1"/>
    <property type="molecule type" value="Genomic_DNA"/>
</dbReference>
<dbReference type="InterPro" id="IPR011006">
    <property type="entry name" value="CheY-like_superfamily"/>
</dbReference>
<evidence type="ECO:0000313" key="10">
    <source>
        <dbReference type="Proteomes" id="UP000244173"/>
    </source>
</evidence>
<dbReference type="AlphaFoldDB" id="A0A2S0PDS7"/>
<evidence type="ECO:0000259" key="8">
    <source>
        <dbReference type="PROSITE" id="PS50110"/>
    </source>
</evidence>
<dbReference type="CDD" id="cd06170">
    <property type="entry name" value="LuxR_C_like"/>
    <property type="match status" value="1"/>
</dbReference>
<evidence type="ECO:0000256" key="3">
    <source>
        <dbReference type="ARBA" id="ARBA00023015"/>
    </source>
</evidence>
<name>A0A2S0PDS7_9NEIS</name>
<keyword evidence="3" id="KW-0805">Transcription regulation</keyword>
<evidence type="ECO:0000256" key="5">
    <source>
        <dbReference type="ARBA" id="ARBA00023163"/>
    </source>
</evidence>
<dbReference type="PROSITE" id="PS50043">
    <property type="entry name" value="HTH_LUXR_2"/>
    <property type="match status" value="1"/>
</dbReference>
<dbReference type="Proteomes" id="UP000244173">
    <property type="component" value="Chromosome"/>
</dbReference>
<dbReference type="PANTHER" id="PTHR44688">
    <property type="entry name" value="DNA-BINDING TRANSCRIPTIONAL ACTIVATOR DEVR_DOSR"/>
    <property type="match status" value="1"/>
</dbReference>
<dbReference type="STRING" id="1122240.GCA_000620105_02696"/>
<dbReference type="SUPFAM" id="SSF46894">
    <property type="entry name" value="C-terminal effector domain of the bipartite response regulators"/>
    <property type="match status" value="1"/>
</dbReference>
<dbReference type="GO" id="GO:0000160">
    <property type="term" value="P:phosphorelay signal transduction system"/>
    <property type="evidence" value="ECO:0007669"/>
    <property type="project" value="UniProtKB-KW"/>
</dbReference>
<dbReference type="InterPro" id="IPR001789">
    <property type="entry name" value="Sig_transdc_resp-reg_receiver"/>
</dbReference>
<dbReference type="CDD" id="cd17537">
    <property type="entry name" value="REC_FixJ"/>
    <property type="match status" value="1"/>
</dbReference>
<sequence length="202" mass="22405">MNTDTLIYIVDDDAGLRRSLAYLLDSVGWKREAFDSSEAFLAGWQPQRPACLLLDVRMPGISGLELQRRLRRDGHQLPIVFMTGHGDIPMAVEAMRAGAVDFIEKPFRDQALLDALERALHKVPAAMRMLSLRDKYATLTARERMVAEQVAAGMPNKRIAQRLDISERTVQVHRQNALDKMGAASAAELAAALLRLEDGSAP</sequence>
<dbReference type="PANTHER" id="PTHR44688:SF16">
    <property type="entry name" value="DNA-BINDING TRANSCRIPTIONAL ACTIVATOR DEVR_DOSR"/>
    <property type="match status" value="1"/>
</dbReference>
<dbReference type="FunFam" id="3.40.50.2300:FF:000018">
    <property type="entry name" value="DNA-binding transcriptional regulator NtrC"/>
    <property type="match status" value="1"/>
</dbReference>
<dbReference type="InterPro" id="IPR000792">
    <property type="entry name" value="Tscrpt_reg_LuxR_C"/>
</dbReference>
<dbReference type="Gene3D" id="3.40.50.2300">
    <property type="match status" value="1"/>
</dbReference>
<dbReference type="SMART" id="SM00421">
    <property type="entry name" value="HTH_LUXR"/>
    <property type="match status" value="1"/>
</dbReference>
<gene>
    <name evidence="9" type="ORF">DAI18_16220</name>
</gene>
<keyword evidence="5" id="KW-0804">Transcription</keyword>
<organism evidence="9 10">
    <name type="scientific">Microvirgula aerodenitrificans</name>
    <dbReference type="NCBI Taxonomy" id="57480"/>
    <lineage>
        <taxon>Bacteria</taxon>
        <taxon>Pseudomonadati</taxon>
        <taxon>Pseudomonadota</taxon>
        <taxon>Betaproteobacteria</taxon>
        <taxon>Neisseriales</taxon>
        <taxon>Aquaspirillaceae</taxon>
        <taxon>Microvirgula</taxon>
    </lineage>
</organism>
<dbReference type="SUPFAM" id="SSF52172">
    <property type="entry name" value="CheY-like"/>
    <property type="match status" value="1"/>
</dbReference>
<dbReference type="SMART" id="SM00448">
    <property type="entry name" value="REC"/>
    <property type="match status" value="1"/>
</dbReference>
<evidence type="ECO:0000256" key="1">
    <source>
        <dbReference type="ARBA" id="ARBA00022553"/>
    </source>
</evidence>
<feature type="modified residue" description="4-aspartylphosphate" evidence="6">
    <location>
        <position position="55"/>
    </location>
</feature>
<dbReference type="Gene3D" id="1.10.10.10">
    <property type="entry name" value="Winged helix-like DNA-binding domain superfamily/Winged helix DNA-binding domain"/>
    <property type="match status" value="1"/>
</dbReference>
<dbReference type="GO" id="GO:0006355">
    <property type="term" value="P:regulation of DNA-templated transcription"/>
    <property type="evidence" value="ECO:0007669"/>
    <property type="project" value="InterPro"/>
</dbReference>
<accession>A0A2S0PDS7</accession>
<dbReference type="OrthoDB" id="9802186at2"/>
<reference evidence="9 10" key="1">
    <citation type="submission" date="2018-04" db="EMBL/GenBank/DDBJ databases">
        <title>Denitrifier Microvirgula.</title>
        <authorList>
            <person name="Anderson E."/>
            <person name="Jang J."/>
            <person name="Ishii S."/>
        </authorList>
    </citation>
    <scope>NUCLEOTIDE SEQUENCE [LARGE SCALE GENOMIC DNA]</scope>
    <source>
        <strain evidence="9 10">BE2.4</strain>
    </source>
</reference>
<protein>
    <submittedName>
        <fullName evidence="9">DNA-binding response regulator</fullName>
    </submittedName>
</protein>
<dbReference type="RefSeq" id="WP_028499685.1">
    <property type="nucleotide sequence ID" value="NZ_CALFSO010000035.1"/>
</dbReference>
<dbReference type="GO" id="GO:0003677">
    <property type="term" value="F:DNA binding"/>
    <property type="evidence" value="ECO:0007669"/>
    <property type="project" value="UniProtKB-KW"/>
</dbReference>
<keyword evidence="10" id="KW-1185">Reference proteome</keyword>
<keyword evidence="2" id="KW-0902">Two-component regulatory system</keyword>
<proteinExistence type="predicted"/>
<feature type="domain" description="Response regulatory" evidence="8">
    <location>
        <begin position="6"/>
        <end position="120"/>
    </location>
</feature>
<dbReference type="Pfam" id="PF00072">
    <property type="entry name" value="Response_reg"/>
    <property type="match status" value="1"/>
</dbReference>
<evidence type="ECO:0000256" key="6">
    <source>
        <dbReference type="PROSITE-ProRule" id="PRU00169"/>
    </source>
</evidence>
<keyword evidence="4 9" id="KW-0238">DNA-binding</keyword>
<dbReference type="KEGG" id="maer:DAI18_16220"/>
<dbReference type="PRINTS" id="PR00038">
    <property type="entry name" value="HTHLUXR"/>
</dbReference>
<dbReference type="InterPro" id="IPR016032">
    <property type="entry name" value="Sig_transdc_resp-reg_C-effctor"/>
</dbReference>
<dbReference type="Pfam" id="PF00196">
    <property type="entry name" value="GerE"/>
    <property type="match status" value="1"/>
</dbReference>
<dbReference type="InterPro" id="IPR036388">
    <property type="entry name" value="WH-like_DNA-bd_sf"/>
</dbReference>